<comment type="caution">
    <text evidence="4">The sequence shown here is derived from an EMBL/GenBank/DDBJ whole genome shotgun (WGS) entry which is preliminary data.</text>
</comment>
<dbReference type="OrthoDB" id="3254518at2"/>
<gene>
    <name evidence="4" type="ORF">HMPREF1318_1577</name>
</gene>
<feature type="signal peptide" evidence="2">
    <location>
        <begin position="1"/>
        <end position="23"/>
    </location>
</feature>
<evidence type="ECO:0000259" key="3">
    <source>
        <dbReference type="Pfam" id="PF21946"/>
    </source>
</evidence>
<dbReference type="PROSITE" id="PS51257">
    <property type="entry name" value="PROKAR_LIPOPROTEIN"/>
    <property type="match status" value="1"/>
</dbReference>
<keyword evidence="1" id="KW-1133">Transmembrane helix</keyword>
<dbReference type="AlphaFoldDB" id="J1HMU1"/>
<evidence type="ECO:0000313" key="4">
    <source>
        <dbReference type="EMBL" id="EJF47305.1"/>
    </source>
</evidence>
<evidence type="ECO:0000256" key="1">
    <source>
        <dbReference type="SAM" id="Phobius"/>
    </source>
</evidence>
<feature type="domain" description="LppM" evidence="3">
    <location>
        <begin position="26"/>
        <end position="188"/>
    </location>
</feature>
<accession>J1HMU1</accession>
<keyword evidence="1" id="KW-0812">Transmembrane</keyword>
<dbReference type="PATRIC" id="fig|1125718.3.peg.340"/>
<reference evidence="4 5" key="1">
    <citation type="submission" date="2012-05" db="EMBL/GenBank/DDBJ databases">
        <authorList>
            <person name="Harkins D.M."/>
            <person name="Madupu R."/>
            <person name="Durkin A.S."/>
            <person name="Torralba M."/>
            <person name="Methe B."/>
            <person name="Sutton G.G."/>
            <person name="Nelson K.E."/>
        </authorList>
    </citation>
    <scope>NUCLEOTIDE SEQUENCE [LARGE SCALE GENOMIC DNA]</scope>
    <source>
        <strain evidence="4 5">F0489</strain>
    </source>
</reference>
<dbReference type="Pfam" id="PF21946">
    <property type="entry name" value="LppM"/>
    <property type="match status" value="1"/>
</dbReference>
<keyword evidence="2" id="KW-0732">Signal</keyword>
<dbReference type="Proteomes" id="UP000002941">
    <property type="component" value="Unassembled WGS sequence"/>
</dbReference>
<proteinExistence type="predicted"/>
<organism evidence="4 5">
    <name type="scientific">Actinomyces massiliensis F0489</name>
    <dbReference type="NCBI Taxonomy" id="1125718"/>
    <lineage>
        <taxon>Bacteria</taxon>
        <taxon>Bacillati</taxon>
        <taxon>Actinomycetota</taxon>
        <taxon>Actinomycetes</taxon>
        <taxon>Actinomycetales</taxon>
        <taxon>Actinomycetaceae</taxon>
        <taxon>Actinomyces</taxon>
    </lineage>
</organism>
<keyword evidence="5" id="KW-1185">Reference proteome</keyword>
<feature type="chain" id="PRO_5039097055" description="LppM domain-containing protein" evidence="2">
    <location>
        <begin position="24"/>
        <end position="236"/>
    </location>
</feature>
<feature type="transmembrane region" description="Helical" evidence="1">
    <location>
        <begin position="203"/>
        <end position="227"/>
    </location>
</feature>
<dbReference type="eggNOG" id="ENOG5031GYA">
    <property type="taxonomic scope" value="Bacteria"/>
</dbReference>
<dbReference type="RefSeq" id="WP_008729768.1">
    <property type="nucleotide sequence ID" value="NZ_AKFT01000021.1"/>
</dbReference>
<sequence>MKIRRRTAQIAALVATASLGLSACTANMDMTIDASDTYDATLVMRDTTGSLLTEDTDCQDYADPSLVGASEGADVTSTRIGSADDEEGVGCEVKVTAVKIPDADEAEAAGTVPLVSRDGDRYIVTLAPIDTGAGDPDGAASTSEPIGTDAHLSVTFPGAVIDAGGGSISGRTATWDGADSLVNGVTASGYATPNEGLSFIDRFGLWIAGLVAVAVLAGLAVGAAIILRRRRRRDRS</sequence>
<protein>
    <recommendedName>
        <fullName evidence="3">LppM domain-containing protein</fullName>
    </recommendedName>
</protein>
<name>J1HMU1_9ACTO</name>
<dbReference type="InterPro" id="IPR053807">
    <property type="entry name" value="LppM"/>
</dbReference>
<evidence type="ECO:0000313" key="5">
    <source>
        <dbReference type="Proteomes" id="UP000002941"/>
    </source>
</evidence>
<evidence type="ECO:0000256" key="2">
    <source>
        <dbReference type="SAM" id="SignalP"/>
    </source>
</evidence>
<keyword evidence="1" id="KW-0472">Membrane</keyword>
<dbReference type="EMBL" id="AKFT01000021">
    <property type="protein sequence ID" value="EJF47305.1"/>
    <property type="molecule type" value="Genomic_DNA"/>
</dbReference>